<evidence type="ECO:0000256" key="3">
    <source>
        <dbReference type="SAM" id="MobiDB-lite"/>
    </source>
</evidence>
<accession>A0A4Q9Q5C0</accession>
<gene>
    <name evidence="4" type="ORF">BD310DRAFT_122849</name>
</gene>
<organism evidence="4 5">
    <name type="scientific">Dichomitus squalens</name>
    <dbReference type="NCBI Taxonomy" id="114155"/>
    <lineage>
        <taxon>Eukaryota</taxon>
        <taxon>Fungi</taxon>
        <taxon>Dikarya</taxon>
        <taxon>Basidiomycota</taxon>
        <taxon>Agaricomycotina</taxon>
        <taxon>Agaricomycetes</taxon>
        <taxon>Polyporales</taxon>
        <taxon>Polyporaceae</taxon>
        <taxon>Dichomitus</taxon>
    </lineage>
</organism>
<reference evidence="4 5" key="1">
    <citation type="submission" date="2019-01" db="EMBL/GenBank/DDBJ databases">
        <title>Draft genome sequences of three monokaryotic isolates of the white-rot basidiomycete fungus Dichomitus squalens.</title>
        <authorList>
            <consortium name="DOE Joint Genome Institute"/>
            <person name="Lopez S.C."/>
            <person name="Andreopoulos B."/>
            <person name="Pangilinan J."/>
            <person name="Lipzen A."/>
            <person name="Riley R."/>
            <person name="Ahrendt S."/>
            <person name="Ng V."/>
            <person name="Barry K."/>
            <person name="Daum C."/>
            <person name="Grigoriev I.V."/>
            <person name="Hilden K.S."/>
            <person name="Makela M.R."/>
            <person name="de Vries R.P."/>
        </authorList>
    </citation>
    <scope>NUCLEOTIDE SEQUENCE [LARGE SCALE GENOMIC DNA]</scope>
    <source>
        <strain evidence="4 5">CBS 464.89</strain>
    </source>
</reference>
<feature type="region of interest" description="Disordered" evidence="3">
    <location>
        <begin position="391"/>
        <end position="439"/>
    </location>
</feature>
<dbReference type="Gene3D" id="1.10.287.1490">
    <property type="match status" value="1"/>
</dbReference>
<proteinExistence type="predicted"/>
<dbReference type="AlphaFoldDB" id="A0A4Q9Q5C0"/>
<name>A0A4Q9Q5C0_9APHY</name>
<feature type="region of interest" description="Disordered" evidence="3">
    <location>
        <begin position="317"/>
        <end position="370"/>
    </location>
</feature>
<feature type="compositionally biased region" description="Polar residues" evidence="3">
    <location>
        <begin position="318"/>
        <end position="328"/>
    </location>
</feature>
<feature type="compositionally biased region" description="Low complexity" evidence="3">
    <location>
        <begin position="395"/>
        <end position="434"/>
    </location>
</feature>
<feature type="coiled-coil region" evidence="2">
    <location>
        <begin position="22"/>
        <end position="190"/>
    </location>
</feature>
<dbReference type="EMBL" id="ML145095">
    <property type="protein sequence ID" value="TBU62126.1"/>
    <property type="molecule type" value="Genomic_DNA"/>
</dbReference>
<feature type="coiled-coil region" evidence="2">
    <location>
        <begin position="283"/>
        <end position="310"/>
    </location>
</feature>
<keyword evidence="5" id="KW-1185">Reference proteome</keyword>
<evidence type="ECO:0000313" key="5">
    <source>
        <dbReference type="Proteomes" id="UP000292082"/>
    </source>
</evidence>
<feature type="region of interest" description="Disordered" evidence="3">
    <location>
        <begin position="240"/>
        <end position="260"/>
    </location>
</feature>
<protein>
    <submittedName>
        <fullName evidence="4">Uncharacterized protein</fullName>
    </submittedName>
</protein>
<dbReference type="PANTHER" id="PTHR32083">
    <property type="entry name" value="CILIA AND FLAGELLA-ASSOCIATED PROTEIN 58-RELATED"/>
    <property type="match status" value="1"/>
</dbReference>
<evidence type="ECO:0000313" key="4">
    <source>
        <dbReference type="EMBL" id="TBU62126.1"/>
    </source>
</evidence>
<dbReference type="STRING" id="114155.A0A4Q9Q5C0"/>
<evidence type="ECO:0000256" key="2">
    <source>
        <dbReference type="SAM" id="Coils"/>
    </source>
</evidence>
<sequence length="466" mass="51678">MEGNKNIVSELQQKHAALGSELAANARQLKQVQAELKAAKARAEDAEKTQKELQAEGIGLMRSLDEMRPKIVELTDEKLMLSEKVESLEKTVHARNNVIAQLETSLEELRDEKVSIERDRDGLRSALESERSALQKDSTELQQAYSELQAELTTARKSVLDLEDERDKLRQVANSNVEEVRRLMDSLQSRTAQINALRTELAERTQAQNEASEFLGRAQAEMETLRAELAQKDEELERLREAASASTPPSHADESQSQSLDAEMLSALKQQHALELSAAHQQVRSLESSVFNAEAQVHALQRQLALLEDELAQLRPLRQSSRTSSTQALPKRTVGRPAGHSDDLRRASFQSHRPAEISPPATISAFEGLSPETRHKRKVSLSMLKARIDSEVAASSHTPRPVSRSSRSFASSPGSKPGGLPVVVEPPSESSRPPSRVHAHPAKRPVFMDESHIFWCHSCQGDLVVL</sequence>
<evidence type="ECO:0000256" key="1">
    <source>
        <dbReference type="ARBA" id="ARBA00023054"/>
    </source>
</evidence>
<keyword evidence="1 2" id="KW-0175">Coiled coil</keyword>
<dbReference type="Proteomes" id="UP000292082">
    <property type="component" value="Unassembled WGS sequence"/>
</dbReference>